<evidence type="ECO:0000313" key="1">
    <source>
        <dbReference type="Proteomes" id="UP000887576"/>
    </source>
</evidence>
<evidence type="ECO:0000313" key="2">
    <source>
        <dbReference type="WBParaSite" id="JU765_v2.g15469.t1"/>
    </source>
</evidence>
<dbReference type="WBParaSite" id="JU765_v2.g15469.t1">
    <property type="protein sequence ID" value="JU765_v2.g15469.t1"/>
    <property type="gene ID" value="JU765_v2.g15469"/>
</dbReference>
<proteinExistence type="predicted"/>
<name>A0AC34QD97_9BILA</name>
<accession>A0AC34QD97</accession>
<protein>
    <submittedName>
        <fullName evidence="2">Uncharacterized protein</fullName>
    </submittedName>
</protein>
<sequence>TPFTKHLDLLSLNLTNSTYMNSHICEKPSISPGHGHILYHVSCHI</sequence>
<reference evidence="2" key="1">
    <citation type="submission" date="2022-11" db="UniProtKB">
        <authorList>
            <consortium name="WormBaseParasite"/>
        </authorList>
    </citation>
    <scope>IDENTIFICATION</scope>
</reference>
<organism evidence="1 2">
    <name type="scientific">Panagrolaimus sp. JU765</name>
    <dbReference type="NCBI Taxonomy" id="591449"/>
    <lineage>
        <taxon>Eukaryota</taxon>
        <taxon>Metazoa</taxon>
        <taxon>Ecdysozoa</taxon>
        <taxon>Nematoda</taxon>
        <taxon>Chromadorea</taxon>
        <taxon>Rhabditida</taxon>
        <taxon>Tylenchina</taxon>
        <taxon>Panagrolaimomorpha</taxon>
        <taxon>Panagrolaimoidea</taxon>
        <taxon>Panagrolaimidae</taxon>
        <taxon>Panagrolaimus</taxon>
    </lineage>
</organism>
<dbReference type="Proteomes" id="UP000887576">
    <property type="component" value="Unplaced"/>
</dbReference>